<feature type="compositionally biased region" description="Basic and acidic residues" evidence="8">
    <location>
        <begin position="1"/>
        <end position="23"/>
    </location>
</feature>
<proteinExistence type="predicted"/>
<dbReference type="Gene3D" id="2.170.270.10">
    <property type="entry name" value="SET domain"/>
    <property type="match status" value="1"/>
</dbReference>
<feature type="domain" description="HECT" evidence="11">
    <location>
        <begin position="1661"/>
        <end position="1994"/>
    </location>
</feature>
<dbReference type="SUPFAM" id="SSF49562">
    <property type="entry name" value="C2 domain (Calcium/lipid-binding domain, CaLB)"/>
    <property type="match status" value="1"/>
</dbReference>
<feature type="compositionally biased region" description="Basic and acidic residues" evidence="8">
    <location>
        <begin position="1402"/>
        <end position="1411"/>
    </location>
</feature>
<comment type="caution">
    <text evidence="13">The sequence shown here is derived from an EMBL/GenBank/DDBJ whole genome shotgun (WGS) entry which is preliminary data.</text>
</comment>
<dbReference type="PROSITE" id="PS01159">
    <property type="entry name" value="WW_DOMAIN_1"/>
    <property type="match status" value="3"/>
</dbReference>
<feature type="compositionally biased region" description="Low complexity" evidence="8">
    <location>
        <begin position="1421"/>
        <end position="1439"/>
    </location>
</feature>
<feature type="domain" description="C2" evidence="9">
    <location>
        <begin position="1139"/>
        <end position="1264"/>
    </location>
</feature>
<dbReference type="SUPFAM" id="SSF50978">
    <property type="entry name" value="WD40 repeat-like"/>
    <property type="match status" value="1"/>
</dbReference>
<evidence type="ECO:0000259" key="12">
    <source>
        <dbReference type="PROSITE" id="PS50280"/>
    </source>
</evidence>
<dbReference type="FunFam" id="3.30.2160.10:FF:000001">
    <property type="entry name" value="E3 ubiquitin-protein ligase NEDD4-like"/>
    <property type="match status" value="1"/>
</dbReference>
<comment type="catalytic activity">
    <reaction evidence="1">
        <text>S-ubiquitinyl-[E2 ubiquitin-conjugating enzyme]-L-cysteine + [acceptor protein]-L-lysine = [E2 ubiquitin-conjugating enzyme]-L-cysteine + N(6)-ubiquitinyl-[acceptor protein]-L-lysine.</text>
        <dbReference type="EC" id="2.3.2.26"/>
    </reaction>
</comment>
<dbReference type="SMART" id="SM00456">
    <property type="entry name" value="WW"/>
    <property type="match status" value="3"/>
</dbReference>
<feature type="active site" description="Glycyl thioester intermediate" evidence="7">
    <location>
        <position position="1962"/>
    </location>
</feature>
<dbReference type="InterPro" id="IPR000569">
    <property type="entry name" value="HECT_dom"/>
</dbReference>
<dbReference type="Gene3D" id="2.60.40.150">
    <property type="entry name" value="C2 domain"/>
    <property type="match status" value="1"/>
</dbReference>
<protein>
    <recommendedName>
        <fullName evidence="3">HECT-type E3 ubiquitin transferase</fullName>
        <ecNumber evidence="3">2.3.2.26</ecNumber>
    </recommendedName>
</protein>
<dbReference type="InterPro" id="IPR050409">
    <property type="entry name" value="E3_ubiq-protein_ligase"/>
</dbReference>
<feature type="compositionally biased region" description="Low complexity" evidence="8">
    <location>
        <begin position="1449"/>
        <end position="1476"/>
    </location>
</feature>
<evidence type="ECO:0000256" key="2">
    <source>
        <dbReference type="ARBA" id="ARBA00004906"/>
    </source>
</evidence>
<evidence type="ECO:0000256" key="6">
    <source>
        <dbReference type="ARBA" id="ARBA00022786"/>
    </source>
</evidence>
<dbReference type="GO" id="GO:0051049">
    <property type="term" value="P:regulation of transport"/>
    <property type="evidence" value="ECO:0007669"/>
    <property type="project" value="UniProtKB-ARBA"/>
</dbReference>
<feature type="region of interest" description="Disordered" evidence="8">
    <location>
        <begin position="1378"/>
        <end position="1496"/>
    </location>
</feature>
<evidence type="ECO:0000256" key="5">
    <source>
        <dbReference type="ARBA" id="ARBA00022737"/>
    </source>
</evidence>
<sequence>MAERRSKGRARDQNREETWKSSELKPFMAKKSETTSHLRKEGLKIPLDTKKFKSETRTKDKSVIVPKETKKVVQKHKTTKEAKYEIPRKQEKSKQTENTKSTKMASDKSGSTQPLESHISKLEPSQIPEDILDTVPAIGMQPVELNDEDEVESYAEDFESYDEDFEEVSSGTDDTNGSGSVVKQEYDIDLIKQAIHMENQQMVVQINEPKVVPPKSEISLEKPQIQLSGRGFIKFHIPKTEVVVKDSIIEKTKTRLSHLMPLLVLDFQSIDLIEISPLSEYDVYIKQVGRDMTRQVAVQCNDDNFDRETQTDTIFIREKWTQHSTEGGECSCGTGIEDTLQTPLDFEVTENSSNFLSFFFKTSEIMCIVLDENTQNLVQNVSHADTMPLFEFTQSNPIHLNKISILAKREIVATAVSKTQSNSLLIAYAPSIINTFTLSVARKGLLAHWNINDAYQPKRLMECESTPVCCCFSPQRLFLAFAGMDNGSICVWDFRDTIDTLTPSPIEDGFRTRPASYSTAMLSTEGSHMAPISSIVTISRPKNADETHKTARLFDDITMTGLSFQIASIDILGVINIWVLAEVSNPEMCGSLVDLGMSPGARVKLIRSTSIAIVTPSRANYKLKTNVLATLLIFHPIDLNHYYIATLDGLVMHGCRHTGKPPIPKSHCIKDQNTPVTYLDFHPLAPDYFIVSYAGGFFAIFNREYKFPILTCSSGEIVSLKRVMWSRIHPLVVYTLSEKGELSVWDLSINHLACISKEKMCDNIDIINFDLIPERSTSFPHGEIVLSLSDGSCQIHPLKHISSSSKGDSFNTGDELEAFTAFVTKYQKIMYEPYYGALQEDNKDERDNENIPITNSLQQPTTNPEEFSQKLRLSDTERYMDLQDVILLDSHSESDFESSASEQQLEETVVNDRENILVELADESEALIESAKLGMIEDRFPKEWCEAALKLTNGDVSQSADLLEKADTLLIGSESYSNSNPQQLLLAVTKGKIPESTSELTSEDLPFIAQVHGSHPEQPISIQAEVLVISDEDDWATPVIQDTFFYPHTQTTTPLHATTNTYRNIRSLHSEKGAYVMDAKFVGNIGRYFNHSCQPNIFTHTVFLDTHDLRFPWVAFFAKKRIKANTELTWDYNYEIGSVPNKLLVVIVMSNDRGQDGVRTLIMKVQSASGLAKKDLLGTSDPYVRASLLDSSQNIIQEQKTKHVKKSLNPVWNEVFTFSNVNNSRNKLLFRVFDQNRVTRDDFLGQVTLSLKEITIQHLDNIELAQKYSLPLKNKPGKQRSGVKGKLYVSLCYKPDTRAPHLGSTLGPAGTENGATRASTLSIAENGTQDEVEEALPQGWEARIDSVGRTYYIDHTNKVTQWENPRVTIARYSAGIRPMETPSIRRQRMQTMPRRQLSESQDGPRAERNEDQDPLNAENESNSTPNSQPSSPTTTNPTPITTPVPSPTVTPQQPQPANRSPAPQTVTSPTSPSVSSGGRVRDLRDKSNDPVLANLSSSLKPGWEARYAPNGRIFFIDHNSRQTCWIHPVTGQTHPPNSSRPSQTQSPASHQALKIDPLAPSARKPTSASDHPLPAGWEMRMHQNRPFFINHNNRATQWEDPRVFGARSGGAVPYNRDYKRKYETLMRSMPPKPGPPAKLDLPVRRASILDDSYRYIINLKNLNLLRSRLYVKFDDEKGLDYGGLAREWFMLLSHEMFNPYYCLFEYSANDSYTLQINPNSGFCNEHHLHYFRFIGRVCAMAVYHQKLIDAFFIRPFYKLLVDKTIKVEDMEIVDPEYHNSIQYILENDPEDLELYFTIEEESFGELKTFPLKKDGESIQVVNSNKKEYVNLIIKHRFENRIKDQLRCFKEGFSDVFPVQNLKIFDEKELEYLMCGLAEIDTADWRNNTDYRHYHPRDQVVQWFWQVVASYDNEMRARLLQFATGTSRLPMNGFAELYGSNGQQKFCISKVGSPDNLPVAHTCFNRIDLPPYRTYNDLKDKLTYAIENTGGFNVD</sequence>
<feature type="domain" description="WW" evidence="10">
    <location>
        <begin position="1571"/>
        <end position="1603"/>
    </location>
</feature>
<organism evidence="13 14">
    <name type="scientific">Oopsacas minuta</name>
    <dbReference type="NCBI Taxonomy" id="111878"/>
    <lineage>
        <taxon>Eukaryota</taxon>
        <taxon>Metazoa</taxon>
        <taxon>Porifera</taxon>
        <taxon>Hexactinellida</taxon>
        <taxon>Hexasterophora</taxon>
        <taxon>Lyssacinosida</taxon>
        <taxon>Leucopsacidae</taxon>
        <taxon>Oopsacas</taxon>
    </lineage>
</organism>
<dbReference type="InterPro" id="IPR015943">
    <property type="entry name" value="WD40/YVTN_repeat-like_dom_sf"/>
</dbReference>
<evidence type="ECO:0000256" key="3">
    <source>
        <dbReference type="ARBA" id="ARBA00012485"/>
    </source>
</evidence>
<dbReference type="SMART" id="SM00317">
    <property type="entry name" value="SET"/>
    <property type="match status" value="1"/>
</dbReference>
<dbReference type="SMART" id="SM00239">
    <property type="entry name" value="C2"/>
    <property type="match status" value="1"/>
</dbReference>
<dbReference type="GO" id="GO:0016567">
    <property type="term" value="P:protein ubiquitination"/>
    <property type="evidence" value="ECO:0007669"/>
    <property type="project" value="TreeGrafter"/>
</dbReference>
<dbReference type="PROSITE" id="PS50237">
    <property type="entry name" value="HECT"/>
    <property type="match status" value="1"/>
</dbReference>
<reference evidence="13 14" key="1">
    <citation type="journal article" date="2023" name="BMC Biol.">
        <title>The compact genome of the sponge Oopsacas minuta (Hexactinellida) is lacking key metazoan core genes.</title>
        <authorList>
            <person name="Santini S."/>
            <person name="Schenkelaars Q."/>
            <person name="Jourda C."/>
            <person name="Duchesne M."/>
            <person name="Belahbib H."/>
            <person name="Rocher C."/>
            <person name="Selva M."/>
            <person name="Riesgo A."/>
            <person name="Vervoort M."/>
            <person name="Leys S.P."/>
            <person name="Kodjabachian L."/>
            <person name="Le Bivic A."/>
            <person name="Borchiellini C."/>
            <person name="Claverie J.M."/>
            <person name="Renard E."/>
        </authorList>
    </citation>
    <scope>NUCLEOTIDE SEQUENCE [LARGE SCALE GENOMIC DNA]</scope>
    <source>
        <strain evidence="13">SPO-2</strain>
    </source>
</reference>
<evidence type="ECO:0000256" key="7">
    <source>
        <dbReference type="PROSITE-ProRule" id="PRU00104"/>
    </source>
</evidence>
<feature type="domain" description="WW" evidence="10">
    <location>
        <begin position="1334"/>
        <end position="1367"/>
    </location>
</feature>
<dbReference type="Pfam" id="PF00168">
    <property type="entry name" value="C2"/>
    <property type="match status" value="1"/>
</dbReference>
<keyword evidence="6 7" id="KW-0833">Ubl conjugation pathway</keyword>
<dbReference type="CDD" id="cd00201">
    <property type="entry name" value="WW"/>
    <property type="match status" value="3"/>
</dbReference>
<evidence type="ECO:0000256" key="1">
    <source>
        <dbReference type="ARBA" id="ARBA00000885"/>
    </source>
</evidence>
<feature type="region of interest" description="Disordered" evidence="8">
    <location>
        <begin position="845"/>
        <end position="868"/>
    </location>
</feature>
<feature type="compositionally biased region" description="Polar residues" evidence="8">
    <location>
        <begin position="1530"/>
        <end position="1549"/>
    </location>
</feature>
<dbReference type="FunFam" id="3.30.2410.10:FF:000001">
    <property type="entry name" value="E3 ubiquitin-protein ligase NEDD4-like"/>
    <property type="match status" value="1"/>
</dbReference>
<dbReference type="Gene3D" id="3.30.2410.10">
    <property type="entry name" value="Hect, E3 ligase catalytic domain"/>
    <property type="match status" value="1"/>
</dbReference>
<feature type="domain" description="WW" evidence="10">
    <location>
        <begin position="1497"/>
        <end position="1530"/>
    </location>
</feature>
<dbReference type="GO" id="GO:0005737">
    <property type="term" value="C:cytoplasm"/>
    <property type="evidence" value="ECO:0007669"/>
    <property type="project" value="UniProtKB-ARBA"/>
</dbReference>
<dbReference type="InterPro" id="IPR000008">
    <property type="entry name" value="C2_dom"/>
</dbReference>
<dbReference type="PANTHER" id="PTHR11254">
    <property type="entry name" value="HECT DOMAIN UBIQUITIN-PROTEIN LIGASE"/>
    <property type="match status" value="1"/>
</dbReference>
<gene>
    <name evidence="13" type="ORF">LOD99_15363</name>
</gene>
<dbReference type="Gene3D" id="2.20.70.10">
    <property type="match status" value="2"/>
</dbReference>
<dbReference type="EMBL" id="JAKMXF010000088">
    <property type="protein sequence ID" value="KAI6658563.1"/>
    <property type="molecule type" value="Genomic_DNA"/>
</dbReference>
<comment type="pathway">
    <text evidence="2">Protein modification; protein ubiquitination.</text>
</comment>
<feature type="compositionally biased region" description="Polar residues" evidence="8">
    <location>
        <begin position="851"/>
        <end position="866"/>
    </location>
</feature>
<dbReference type="SUPFAM" id="SSF51045">
    <property type="entry name" value="WW domain"/>
    <property type="match status" value="3"/>
</dbReference>
<dbReference type="SUPFAM" id="SSF56204">
    <property type="entry name" value="Hect, E3 ligase catalytic domain"/>
    <property type="match status" value="1"/>
</dbReference>
<feature type="compositionally biased region" description="Basic and acidic residues" evidence="8">
    <location>
        <begin position="1479"/>
        <end position="1488"/>
    </location>
</feature>
<dbReference type="InterPro" id="IPR001214">
    <property type="entry name" value="SET_dom"/>
</dbReference>
<dbReference type="PROSITE" id="PS50280">
    <property type="entry name" value="SET"/>
    <property type="match status" value="1"/>
</dbReference>
<dbReference type="PROSITE" id="PS50020">
    <property type="entry name" value="WW_DOMAIN_2"/>
    <property type="match status" value="3"/>
</dbReference>
<dbReference type="FunFam" id="3.90.1750.10:FF:000079">
    <property type="entry name" value="E3 ubiquitin-protein ligase"/>
    <property type="match status" value="1"/>
</dbReference>
<evidence type="ECO:0000256" key="4">
    <source>
        <dbReference type="ARBA" id="ARBA00022679"/>
    </source>
</evidence>
<keyword evidence="4" id="KW-0808">Transferase</keyword>
<dbReference type="Gene3D" id="2.130.10.10">
    <property type="entry name" value="YVTN repeat-like/Quinoprotein amine dehydrogenase"/>
    <property type="match status" value="1"/>
</dbReference>
<keyword evidence="5" id="KW-0677">Repeat</keyword>
<dbReference type="InterPro" id="IPR036322">
    <property type="entry name" value="WD40_repeat_dom_sf"/>
</dbReference>
<feature type="compositionally biased region" description="Polar residues" evidence="8">
    <location>
        <begin position="98"/>
        <end position="115"/>
    </location>
</feature>
<dbReference type="CDD" id="cd00078">
    <property type="entry name" value="HECTc"/>
    <property type="match status" value="1"/>
</dbReference>
<dbReference type="PROSITE" id="PS50004">
    <property type="entry name" value="C2"/>
    <property type="match status" value="1"/>
</dbReference>
<evidence type="ECO:0000313" key="14">
    <source>
        <dbReference type="Proteomes" id="UP001165289"/>
    </source>
</evidence>
<feature type="region of interest" description="Disordered" evidence="8">
    <location>
        <begin position="1"/>
        <end position="126"/>
    </location>
</feature>
<name>A0AAV7KBJ9_9METZ</name>
<dbReference type="Gene3D" id="3.90.1750.10">
    <property type="entry name" value="Hect, E3 ligase catalytic domains"/>
    <property type="match status" value="1"/>
</dbReference>
<dbReference type="EC" id="2.3.2.26" evidence="3"/>
<evidence type="ECO:0000256" key="8">
    <source>
        <dbReference type="SAM" id="MobiDB-lite"/>
    </source>
</evidence>
<dbReference type="PANTHER" id="PTHR11254:SF440">
    <property type="entry name" value="E3 UBIQUITIN-PROTEIN LIGASE NEDD-4"/>
    <property type="match status" value="1"/>
</dbReference>
<dbReference type="InterPro" id="IPR035983">
    <property type="entry name" value="Hect_E3_ubiquitin_ligase"/>
</dbReference>
<dbReference type="InterPro" id="IPR046341">
    <property type="entry name" value="SET_dom_sf"/>
</dbReference>
<feature type="compositionally biased region" description="Basic and acidic residues" evidence="8">
    <location>
        <begin position="79"/>
        <end position="97"/>
    </location>
</feature>
<accession>A0AAV7KBJ9</accession>
<evidence type="ECO:0000259" key="9">
    <source>
        <dbReference type="PROSITE" id="PS50004"/>
    </source>
</evidence>
<dbReference type="SUPFAM" id="SSF82199">
    <property type="entry name" value="SET domain"/>
    <property type="match status" value="1"/>
</dbReference>
<dbReference type="InterPro" id="IPR035892">
    <property type="entry name" value="C2_domain_sf"/>
</dbReference>
<dbReference type="Proteomes" id="UP001165289">
    <property type="component" value="Unassembled WGS sequence"/>
</dbReference>
<evidence type="ECO:0000259" key="10">
    <source>
        <dbReference type="PROSITE" id="PS50020"/>
    </source>
</evidence>
<dbReference type="Pfam" id="PF00856">
    <property type="entry name" value="SET"/>
    <property type="match status" value="1"/>
</dbReference>
<evidence type="ECO:0000259" key="11">
    <source>
        <dbReference type="PROSITE" id="PS50237"/>
    </source>
</evidence>
<dbReference type="InterPro" id="IPR036020">
    <property type="entry name" value="WW_dom_sf"/>
</dbReference>
<dbReference type="SMART" id="SM00119">
    <property type="entry name" value="HECTc"/>
    <property type="match status" value="1"/>
</dbReference>
<keyword evidence="14" id="KW-1185">Reference proteome</keyword>
<feature type="domain" description="SET" evidence="12">
    <location>
        <begin position="894"/>
        <end position="1133"/>
    </location>
</feature>
<feature type="region of interest" description="Disordered" evidence="8">
    <location>
        <begin position="1527"/>
        <end position="1552"/>
    </location>
</feature>
<feature type="compositionally biased region" description="Basic and acidic residues" evidence="8">
    <location>
        <begin position="30"/>
        <end position="71"/>
    </location>
</feature>
<dbReference type="Pfam" id="PF00632">
    <property type="entry name" value="HECT"/>
    <property type="match status" value="1"/>
</dbReference>
<dbReference type="Pfam" id="PF00397">
    <property type="entry name" value="WW"/>
    <property type="match status" value="3"/>
</dbReference>
<dbReference type="InterPro" id="IPR001202">
    <property type="entry name" value="WW_dom"/>
</dbReference>
<dbReference type="Gene3D" id="3.30.2160.10">
    <property type="entry name" value="Hect, E3 ligase catalytic domain"/>
    <property type="match status" value="1"/>
</dbReference>
<dbReference type="GO" id="GO:0061630">
    <property type="term" value="F:ubiquitin protein ligase activity"/>
    <property type="evidence" value="ECO:0007669"/>
    <property type="project" value="UniProtKB-EC"/>
</dbReference>
<dbReference type="GO" id="GO:0006511">
    <property type="term" value="P:ubiquitin-dependent protein catabolic process"/>
    <property type="evidence" value="ECO:0007669"/>
    <property type="project" value="TreeGrafter"/>
</dbReference>
<evidence type="ECO:0000313" key="13">
    <source>
        <dbReference type="EMBL" id="KAI6658563.1"/>
    </source>
</evidence>